<evidence type="ECO:0000313" key="2">
    <source>
        <dbReference type="EMBL" id="OWA52962.1"/>
    </source>
</evidence>
<protein>
    <submittedName>
        <fullName evidence="2">Uncharacterized protein</fullName>
    </submittedName>
</protein>
<proteinExistence type="predicted"/>
<reference evidence="3" key="1">
    <citation type="submission" date="2017-01" db="EMBL/GenBank/DDBJ databases">
        <title>Comparative genomics of anhydrobiosis in the tardigrade Hypsibius dujardini.</title>
        <authorList>
            <person name="Yoshida Y."/>
            <person name="Koutsovoulos G."/>
            <person name="Laetsch D."/>
            <person name="Stevens L."/>
            <person name="Kumar S."/>
            <person name="Horikawa D."/>
            <person name="Ishino K."/>
            <person name="Komine S."/>
            <person name="Tomita M."/>
            <person name="Blaxter M."/>
            <person name="Arakawa K."/>
        </authorList>
    </citation>
    <scope>NUCLEOTIDE SEQUENCE [LARGE SCALE GENOMIC DNA]</scope>
    <source>
        <strain evidence="3">Z151</strain>
    </source>
</reference>
<keyword evidence="3" id="KW-1185">Reference proteome</keyword>
<evidence type="ECO:0000256" key="1">
    <source>
        <dbReference type="SAM" id="MobiDB-lite"/>
    </source>
</evidence>
<organism evidence="2 3">
    <name type="scientific">Hypsibius exemplaris</name>
    <name type="common">Freshwater tardigrade</name>
    <dbReference type="NCBI Taxonomy" id="2072580"/>
    <lineage>
        <taxon>Eukaryota</taxon>
        <taxon>Metazoa</taxon>
        <taxon>Ecdysozoa</taxon>
        <taxon>Tardigrada</taxon>
        <taxon>Eutardigrada</taxon>
        <taxon>Parachela</taxon>
        <taxon>Hypsibioidea</taxon>
        <taxon>Hypsibiidae</taxon>
        <taxon>Hypsibius</taxon>
    </lineage>
</organism>
<name>A0A9X6NF00_HYPEX</name>
<dbReference type="OrthoDB" id="10586293at2759"/>
<feature type="region of interest" description="Disordered" evidence="1">
    <location>
        <begin position="343"/>
        <end position="369"/>
    </location>
</feature>
<accession>A0A9X6NF00</accession>
<comment type="caution">
    <text evidence="2">The sequence shown here is derived from an EMBL/GenBank/DDBJ whole genome shotgun (WGS) entry which is preliminary data.</text>
</comment>
<dbReference type="AlphaFoldDB" id="A0A9X6NF00"/>
<dbReference type="Proteomes" id="UP000192578">
    <property type="component" value="Unassembled WGS sequence"/>
</dbReference>
<sequence>MATVDLSSHFALLGKLIAEVFDKLPFKLPSGIEVDLKCFSEMPAGEPQRSEFLITKTEATFELICARLRQPAKHTSLLIKKEVIPVLVGIVRDSPSRQHGNISFENPVLQMWRPKLQGLAFECLELTVQLSAKSLMRCSQDLIAAGVRILQSRNERKFDPAVKEAYCVLSGKIYSFLSAALGSSLISDLLPTTTVRDLADCLLNDLRNASSPSLSHQSTTCLLLLIQTRSVDLKADVKDRIFSGLVTSARGIIRIRQDRQLTALEARALNRIFEAVNCFVLSTAVHIGVLNVCCAIFREGLGVGDTDVHITCRMGLQVVSGVLRPRVPLDVLDNALKLTEPASGRLQASTNGESSKRPGMSDRQNGDGFFVPSQSKATFPVVEEGVRRPEDVSIVRAPEDVSLAKASEDVSMMRAPEDVSMMRAPEDVSMMRAPEDNVSMVRAPEDVSMVRAPEDVSMVRAPEVAYPFSTPSGVTNSTAVDTGTSSEVEPSVKRQKIVPEAGVLTSNDTEMSTETIDLIASFRDISTEEADLEAD</sequence>
<evidence type="ECO:0000313" key="3">
    <source>
        <dbReference type="Proteomes" id="UP000192578"/>
    </source>
</evidence>
<gene>
    <name evidence="2" type="ORF">BV898_17400</name>
</gene>
<dbReference type="EMBL" id="MTYJ01000295">
    <property type="protein sequence ID" value="OWA52962.1"/>
    <property type="molecule type" value="Genomic_DNA"/>
</dbReference>